<dbReference type="Proteomes" id="UP000528608">
    <property type="component" value="Unassembled WGS sequence"/>
</dbReference>
<feature type="transmembrane region" description="Helical" evidence="1">
    <location>
        <begin position="122"/>
        <end position="144"/>
    </location>
</feature>
<protein>
    <submittedName>
        <fullName evidence="2">Uncharacterized protein</fullName>
    </submittedName>
</protein>
<comment type="caution">
    <text evidence="2">The sequence shown here is derived from an EMBL/GenBank/DDBJ whole genome shotgun (WGS) entry which is preliminary data.</text>
</comment>
<organism evidence="2 3">
    <name type="scientific">Streptomyces eurocidicus</name>
    <name type="common">Streptoverticillium eurocidicus</name>
    <dbReference type="NCBI Taxonomy" id="66423"/>
    <lineage>
        <taxon>Bacteria</taxon>
        <taxon>Bacillati</taxon>
        <taxon>Actinomycetota</taxon>
        <taxon>Actinomycetes</taxon>
        <taxon>Kitasatosporales</taxon>
        <taxon>Streptomycetaceae</taxon>
        <taxon>Streptomyces</taxon>
    </lineage>
</organism>
<feature type="transmembrane region" description="Helical" evidence="1">
    <location>
        <begin position="83"/>
        <end position="102"/>
    </location>
</feature>
<keyword evidence="1" id="KW-1133">Transmembrane helix</keyword>
<sequence>MDTATLAPAPIATTQAPAAAPIDARINARTDAGTAAQVADQAGTEAGAAAPDLGEIKPLPVWFFAFEGLMSAAFDLYKAYPQSMVLLVAAAVVNIVVSLTVLRSRVRLAKRLWRGKKTRKLALGLVALRIVCHSALAVAGLAVVSTAAHLAFAVMMGVTTVTLLWFVQRTALRAVAADAA</sequence>
<accession>A0A7W8B9F8</accession>
<reference evidence="2 3" key="1">
    <citation type="submission" date="2020-08" db="EMBL/GenBank/DDBJ databases">
        <title>Genomic Encyclopedia of Type Strains, Phase III (KMG-III): the genomes of soil and plant-associated and newly described type strains.</title>
        <authorList>
            <person name="Whitman W."/>
        </authorList>
    </citation>
    <scope>NUCLEOTIDE SEQUENCE [LARGE SCALE GENOMIC DNA]</scope>
    <source>
        <strain evidence="2 3">CECT 3259</strain>
    </source>
</reference>
<dbReference type="EMBL" id="JACHJF010000002">
    <property type="protein sequence ID" value="MBB5117688.1"/>
    <property type="molecule type" value="Genomic_DNA"/>
</dbReference>
<gene>
    <name evidence="2" type="ORF">FHS36_001094</name>
</gene>
<evidence type="ECO:0000313" key="3">
    <source>
        <dbReference type="Proteomes" id="UP000528608"/>
    </source>
</evidence>
<keyword evidence="1" id="KW-0812">Transmembrane</keyword>
<proteinExistence type="predicted"/>
<evidence type="ECO:0000256" key="1">
    <source>
        <dbReference type="SAM" id="Phobius"/>
    </source>
</evidence>
<name>A0A7W8B9F8_STREU</name>
<evidence type="ECO:0000313" key="2">
    <source>
        <dbReference type="EMBL" id="MBB5117688.1"/>
    </source>
</evidence>
<dbReference type="RefSeq" id="WP_221504913.1">
    <property type="nucleotide sequence ID" value="NZ_JACHJF010000002.1"/>
</dbReference>
<feature type="transmembrane region" description="Helical" evidence="1">
    <location>
        <begin position="150"/>
        <end position="167"/>
    </location>
</feature>
<keyword evidence="1" id="KW-0472">Membrane</keyword>
<dbReference type="AlphaFoldDB" id="A0A7W8B9F8"/>